<dbReference type="RefSeq" id="WP_223710199.1">
    <property type="nucleotide sequence ID" value="NZ_JAINUY010000008.1"/>
</dbReference>
<reference evidence="1 2" key="1">
    <citation type="journal article" date="2023" name="Antonie Van Leeuwenhoek">
        <title>Flavobacterium potami sp. nov., a multi-metal resistance genes harbouring bacterium isolated from shallow river silt.</title>
        <authorList>
            <person name="Li S."/>
            <person name="Mao S."/>
            <person name="Mu W."/>
            <person name="Guo B."/>
            <person name="Li C."/>
            <person name="Zhu Q."/>
            <person name="Hou X."/>
            <person name="Zhao Y."/>
            <person name="Wei S."/>
            <person name="Liu H."/>
            <person name="Liu A."/>
        </authorList>
    </citation>
    <scope>NUCLEOTIDE SEQUENCE [LARGE SCALE GENOMIC DNA]</scope>
    <source>
        <strain evidence="1 2">17A</strain>
    </source>
</reference>
<proteinExistence type="predicted"/>
<dbReference type="AlphaFoldDB" id="A0A9X1KS33"/>
<name>A0A9X1KS33_9FLAO</name>
<dbReference type="Proteomes" id="UP001139366">
    <property type="component" value="Unassembled WGS sequence"/>
</dbReference>
<evidence type="ECO:0000313" key="2">
    <source>
        <dbReference type="Proteomes" id="UP001139366"/>
    </source>
</evidence>
<organism evidence="1 2">
    <name type="scientific">Flavobacterium potami</name>
    <dbReference type="NCBI Taxonomy" id="2872310"/>
    <lineage>
        <taxon>Bacteria</taxon>
        <taxon>Pseudomonadati</taxon>
        <taxon>Bacteroidota</taxon>
        <taxon>Flavobacteriia</taxon>
        <taxon>Flavobacteriales</taxon>
        <taxon>Flavobacteriaceae</taxon>
        <taxon>Flavobacterium</taxon>
    </lineage>
</organism>
<protein>
    <submittedName>
        <fullName evidence="1">Uncharacterized protein</fullName>
    </submittedName>
</protein>
<dbReference type="EMBL" id="JAINUY010000008">
    <property type="protein sequence ID" value="MBZ4037180.1"/>
    <property type="molecule type" value="Genomic_DNA"/>
</dbReference>
<accession>A0A9X1KS33</accession>
<comment type="caution">
    <text evidence="1">The sequence shown here is derived from an EMBL/GenBank/DDBJ whole genome shotgun (WGS) entry which is preliminary data.</text>
</comment>
<sequence length="134" mass="15897">MKSKIYIITFFILAVFNISAQTKMLTGHKHLVILNIPKNWIQVENDQLPFLIKPDEKNISDNTYMYVYALDYESAPDLNLWIEGNNTSLKNQIPEIKIDELELKFKNLKKDNFLTGRYKAVNYIYIQILKKKFY</sequence>
<evidence type="ECO:0000313" key="1">
    <source>
        <dbReference type="EMBL" id="MBZ4037180.1"/>
    </source>
</evidence>
<gene>
    <name evidence="1" type="ORF">K6T82_20640</name>
</gene>
<keyword evidence="2" id="KW-1185">Reference proteome</keyword>